<organism evidence="1 2">
    <name type="scientific">Emcibacter nanhaiensis</name>
    <dbReference type="NCBI Taxonomy" id="1505037"/>
    <lineage>
        <taxon>Bacteria</taxon>
        <taxon>Pseudomonadati</taxon>
        <taxon>Pseudomonadota</taxon>
        <taxon>Alphaproteobacteria</taxon>
        <taxon>Emcibacterales</taxon>
        <taxon>Emcibacteraceae</taxon>
        <taxon>Emcibacter</taxon>
    </lineage>
</organism>
<sequence>MTLSMSWIRTVKSTRELIVISDSRLSGGQSWDGNPKIFQLPRSDAVISFAGITNDAYPFIQQAIDGIRLYPPAVSRAMDITDLKGHLVRLFNHSRSFISNLPHGQISPSPPEAVFVLSGYSWKMKEFRIWKLHFDSNIDKFTFRPTTPWQGQNDNSKKVIAFNGDEDAVAEAKDMLVEMLKSKDKIDKGSFNMEPFCILRDIIRSNRFPSVGGPIQMVKIYEHANVAPVGIFWPTKEDGNICIFGRPIMDYEKMPWGIIDPDNPTHIEPLK</sequence>
<gene>
    <name evidence="1" type="ORF">FIV46_05710</name>
</gene>
<keyword evidence="2" id="KW-1185">Reference proteome</keyword>
<dbReference type="EMBL" id="VFIY01000005">
    <property type="protein sequence ID" value="TPD61707.1"/>
    <property type="molecule type" value="Genomic_DNA"/>
</dbReference>
<proteinExistence type="predicted"/>
<dbReference type="AlphaFoldDB" id="A0A501PNL7"/>
<reference evidence="2" key="1">
    <citation type="submission" date="2019-06" db="EMBL/GenBank/DDBJ databases">
        <title>The complete genome of Emcibacter congregatus ZYLT.</title>
        <authorList>
            <person name="Zhao Z."/>
        </authorList>
    </citation>
    <scope>NUCLEOTIDE SEQUENCE [LARGE SCALE GENOMIC DNA]</scope>
    <source>
        <strain evidence="2">MCCC 1A06723</strain>
    </source>
</reference>
<comment type="caution">
    <text evidence="1">The sequence shown here is derived from an EMBL/GenBank/DDBJ whole genome shotgun (WGS) entry which is preliminary data.</text>
</comment>
<evidence type="ECO:0000313" key="1">
    <source>
        <dbReference type="EMBL" id="TPD61707.1"/>
    </source>
</evidence>
<protein>
    <submittedName>
        <fullName evidence="1">Uncharacterized protein</fullName>
    </submittedName>
</protein>
<dbReference type="RefSeq" id="WP_139939310.1">
    <property type="nucleotide sequence ID" value="NZ_JBHSYP010000003.1"/>
</dbReference>
<accession>A0A501PNL7</accession>
<dbReference type="Proteomes" id="UP000319148">
    <property type="component" value="Unassembled WGS sequence"/>
</dbReference>
<dbReference type="OrthoDB" id="582107at2"/>
<name>A0A501PNL7_9PROT</name>
<evidence type="ECO:0000313" key="2">
    <source>
        <dbReference type="Proteomes" id="UP000319148"/>
    </source>
</evidence>